<dbReference type="Gene3D" id="3.30.160.60">
    <property type="entry name" value="Classic Zinc Finger"/>
    <property type="match status" value="6"/>
</dbReference>
<evidence type="ECO:0000256" key="7">
    <source>
        <dbReference type="ARBA" id="ARBA00022833"/>
    </source>
</evidence>
<dbReference type="AlphaFoldDB" id="A0AAJ7T4Q6"/>
<feature type="domain" description="C2H2-type" evidence="14">
    <location>
        <begin position="324"/>
        <end position="351"/>
    </location>
</feature>
<dbReference type="PROSITE" id="PS00028">
    <property type="entry name" value="ZINC_FINGER_C2H2_1"/>
    <property type="match status" value="6"/>
</dbReference>
<sequence length="468" mass="51482">MACTVTAPLLGQSGNFSAWLEAQGVNAEVAQAMNSELGIRDYGVLRACVGDGLVRAELLATARDRLPFGFYAVLRQVVKALRGAEPHDAGTPCWNDAGAASTSSPGDVMLGGLMDVLLALFSSLSRELLLSVQRIGELDGVKHPTASTEISYSLEDETIETNHNPSVENDNGEDGSTLYPSDLTSGLAVNHIKTEFFADSEGEHNLGDHPDLSGPDLCQQPQHEMGEMHGEETAGTSGSMKTEQQHSHFQNDMDKVTENYSQNTISINEGEPCDFKLDNQNAPTPRPGCTGEKLPLSCEVCGRVFSRSSNLKGHLLTHTGEKPHRCDVCGRRFLRASVLKTHQYVHTGEKPFRCEVCGRGFLRATELKVHHRKHTGEKPYSCQVCGQGFMLPSVLKIHLRTHTGEKPCICQVCGHRCLQPCDLKRHMQMHTGEKPYSCRVCGQCFARSNYMKNHERTRHGLERSQKDV</sequence>
<evidence type="ECO:0000259" key="14">
    <source>
        <dbReference type="PROSITE" id="PS50157"/>
    </source>
</evidence>
<evidence type="ECO:0000313" key="17">
    <source>
        <dbReference type="RefSeq" id="XP_032810809.1"/>
    </source>
</evidence>
<evidence type="ECO:0000256" key="1">
    <source>
        <dbReference type="ARBA" id="ARBA00003767"/>
    </source>
</evidence>
<dbReference type="PANTHER" id="PTHR14196">
    <property type="entry name" value="ODD-SKIPPED - RELATED"/>
    <property type="match status" value="1"/>
</dbReference>
<comment type="similarity">
    <text evidence="3">Belongs to the krueppel C2H2-type zinc-finger protein family.</text>
</comment>
<keyword evidence="8" id="KW-0805">Transcription regulation</keyword>
<evidence type="ECO:0000313" key="15">
    <source>
        <dbReference type="Proteomes" id="UP001318040"/>
    </source>
</evidence>
<dbReference type="GO" id="GO:0000977">
    <property type="term" value="F:RNA polymerase II transcription regulatory region sequence-specific DNA binding"/>
    <property type="evidence" value="ECO:0007669"/>
    <property type="project" value="TreeGrafter"/>
</dbReference>
<keyword evidence="10" id="KW-0804">Transcription</keyword>
<feature type="domain" description="C2H2-type" evidence="14">
    <location>
        <begin position="296"/>
        <end position="323"/>
    </location>
</feature>
<feature type="domain" description="C2H2-type" evidence="14">
    <location>
        <begin position="408"/>
        <end position="435"/>
    </location>
</feature>
<dbReference type="Pfam" id="PF00096">
    <property type="entry name" value="zf-C2H2"/>
    <property type="match status" value="4"/>
</dbReference>
<comment type="subcellular location">
    <subcellularLocation>
        <location evidence="2">Nucleus</location>
    </subcellularLocation>
</comment>
<keyword evidence="5" id="KW-0677">Repeat</keyword>
<dbReference type="FunFam" id="3.30.160.60:FF:000446">
    <property type="entry name" value="Zinc finger protein"/>
    <property type="match status" value="2"/>
</dbReference>
<dbReference type="SMART" id="SM00355">
    <property type="entry name" value="ZnF_C2H2"/>
    <property type="match status" value="6"/>
</dbReference>
<dbReference type="PANTHER" id="PTHR14196:SF12">
    <property type="entry name" value="ZINC FINGER PROTEIN 208-LIKE"/>
    <property type="match status" value="1"/>
</dbReference>
<dbReference type="FunFam" id="3.30.160.60:FF:000557">
    <property type="entry name" value="zinc finger and SCAN domain-containing protein 29"/>
    <property type="match status" value="1"/>
</dbReference>
<dbReference type="GO" id="GO:0045893">
    <property type="term" value="P:positive regulation of DNA-templated transcription"/>
    <property type="evidence" value="ECO:0007669"/>
    <property type="project" value="UniProtKB-ARBA"/>
</dbReference>
<evidence type="ECO:0000256" key="6">
    <source>
        <dbReference type="ARBA" id="ARBA00022771"/>
    </source>
</evidence>
<feature type="region of interest" description="Disordered" evidence="13">
    <location>
        <begin position="151"/>
        <end position="177"/>
    </location>
</feature>
<accession>A0AAJ7T4Q6</accession>
<evidence type="ECO:0000256" key="12">
    <source>
        <dbReference type="PROSITE-ProRule" id="PRU00042"/>
    </source>
</evidence>
<protein>
    <submittedName>
        <fullName evidence="16 17">Zinc finger protein 665-like isoform X2</fullName>
    </submittedName>
</protein>
<dbReference type="GO" id="GO:0008270">
    <property type="term" value="F:zinc ion binding"/>
    <property type="evidence" value="ECO:0007669"/>
    <property type="project" value="UniProtKB-KW"/>
</dbReference>
<keyword evidence="11" id="KW-0539">Nucleus</keyword>
<proteinExistence type="inferred from homology"/>
<evidence type="ECO:0000256" key="9">
    <source>
        <dbReference type="ARBA" id="ARBA00023125"/>
    </source>
</evidence>
<dbReference type="FunFam" id="3.30.160.60:FF:001498">
    <property type="entry name" value="Zinc finger protein 404"/>
    <property type="match status" value="1"/>
</dbReference>
<dbReference type="GO" id="GO:0005634">
    <property type="term" value="C:nucleus"/>
    <property type="evidence" value="ECO:0007669"/>
    <property type="project" value="UniProtKB-SubCell"/>
</dbReference>
<dbReference type="GO" id="GO:0000981">
    <property type="term" value="F:DNA-binding transcription factor activity, RNA polymerase II-specific"/>
    <property type="evidence" value="ECO:0007669"/>
    <property type="project" value="TreeGrafter"/>
</dbReference>
<dbReference type="PROSITE" id="PS50157">
    <property type="entry name" value="ZINC_FINGER_C2H2_2"/>
    <property type="match status" value="6"/>
</dbReference>
<dbReference type="RefSeq" id="XP_032810800.1">
    <property type="nucleotide sequence ID" value="XM_032954909.1"/>
</dbReference>
<evidence type="ECO:0000313" key="16">
    <source>
        <dbReference type="RefSeq" id="XP_032810800.1"/>
    </source>
</evidence>
<gene>
    <name evidence="16 17" type="primary">LOC116942676</name>
</gene>
<feature type="compositionally biased region" description="Basic and acidic residues" evidence="13">
    <location>
        <begin position="201"/>
        <end position="211"/>
    </location>
</feature>
<evidence type="ECO:0000256" key="4">
    <source>
        <dbReference type="ARBA" id="ARBA00022723"/>
    </source>
</evidence>
<reference evidence="16 17" key="1">
    <citation type="submission" date="2025-04" db="UniProtKB">
        <authorList>
            <consortium name="RefSeq"/>
        </authorList>
    </citation>
    <scope>IDENTIFICATION</scope>
    <source>
        <tissue evidence="16 17">Sperm</tissue>
    </source>
</reference>
<keyword evidence="7" id="KW-0862">Zinc</keyword>
<evidence type="ECO:0000256" key="5">
    <source>
        <dbReference type="ARBA" id="ARBA00022737"/>
    </source>
</evidence>
<reference evidence="15" key="2">
    <citation type="submission" date="2025-05" db="UniProtKB">
        <authorList>
            <consortium name="RefSeq"/>
        </authorList>
    </citation>
    <scope>NUCLEOTIDE SEQUENCE [LARGE SCALE GENOMIC DNA]</scope>
</reference>
<comment type="function">
    <text evidence="1">May be involved in transcriptional regulation.</text>
</comment>
<feature type="region of interest" description="Disordered" evidence="13">
    <location>
        <begin position="201"/>
        <end position="222"/>
    </location>
</feature>
<evidence type="ECO:0000256" key="8">
    <source>
        <dbReference type="ARBA" id="ARBA00023015"/>
    </source>
</evidence>
<dbReference type="FunFam" id="3.30.160.60:FF:001732">
    <property type="entry name" value="Zgc:162936"/>
    <property type="match status" value="1"/>
</dbReference>
<dbReference type="RefSeq" id="XP_032810809.1">
    <property type="nucleotide sequence ID" value="XM_032954918.1"/>
</dbReference>
<evidence type="ECO:0000256" key="11">
    <source>
        <dbReference type="ARBA" id="ARBA00023242"/>
    </source>
</evidence>
<evidence type="ECO:0000256" key="2">
    <source>
        <dbReference type="ARBA" id="ARBA00004123"/>
    </source>
</evidence>
<dbReference type="InterPro" id="IPR036236">
    <property type="entry name" value="Znf_C2H2_sf"/>
</dbReference>
<organism evidence="15 17">
    <name type="scientific">Petromyzon marinus</name>
    <name type="common">Sea lamprey</name>
    <dbReference type="NCBI Taxonomy" id="7757"/>
    <lineage>
        <taxon>Eukaryota</taxon>
        <taxon>Metazoa</taxon>
        <taxon>Chordata</taxon>
        <taxon>Craniata</taxon>
        <taxon>Vertebrata</taxon>
        <taxon>Cyclostomata</taxon>
        <taxon>Hyperoartia</taxon>
        <taxon>Petromyzontiformes</taxon>
        <taxon>Petromyzontidae</taxon>
        <taxon>Petromyzon</taxon>
    </lineage>
</organism>
<evidence type="ECO:0000256" key="10">
    <source>
        <dbReference type="ARBA" id="ARBA00023163"/>
    </source>
</evidence>
<dbReference type="Proteomes" id="UP001318040">
    <property type="component" value="Chromosome 1"/>
</dbReference>
<evidence type="ECO:0000256" key="3">
    <source>
        <dbReference type="ARBA" id="ARBA00006991"/>
    </source>
</evidence>
<feature type="domain" description="C2H2-type" evidence="14">
    <location>
        <begin position="436"/>
        <end position="464"/>
    </location>
</feature>
<keyword evidence="9" id="KW-0238">DNA-binding</keyword>
<feature type="domain" description="C2H2-type" evidence="14">
    <location>
        <begin position="380"/>
        <end position="407"/>
    </location>
</feature>
<feature type="domain" description="C2H2-type" evidence="14">
    <location>
        <begin position="352"/>
        <end position="379"/>
    </location>
</feature>
<name>A0AAJ7T4Q6_PETMA</name>
<dbReference type="SUPFAM" id="SSF57667">
    <property type="entry name" value="beta-beta-alpha zinc fingers"/>
    <property type="match status" value="3"/>
</dbReference>
<dbReference type="FunFam" id="3.30.160.60:FF:002274">
    <property type="entry name" value="Zinc finger protein 432"/>
    <property type="match status" value="1"/>
</dbReference>
<keyword evidence="15" id="KW-1185">Reference proteome</keyword>
<keyword evidence="4" id="KW-0479">Metal-binding</keyword>
<dbReference type="InterPro" id="IPR050717">
    <property type="entry name" value="C2H2-ZF_Transcription_Reg"/>
</dbReference>
<keyword evidence="6 12" id="KW-0863">Zinc-finger</keyword>
<dbReference type="InterPro" id="IPR013087">
    <property type="entry name" value="Znf_C2H2_type"/>
</dbReference>
<evidence type="ECO:0000256" key="13">
    <source>
        <dbReference type="SAM" id="MobiDB-lite"/>
    </source>
</evidence>
<dbReference type="GO" id="GO:0005694">
    <property type="term" value="C:chromosome"/>
    <property type="evidence" value="ECO:0007669"/>
    <property type="project" value="UniProtKB-ARBA"/>
</dbReference>